<proteinExistence type="predicted"/>
<evidence type="ECO:0000256" key="1">
    <source>
        <dbReference type="SAM" id="Phobius"/>
    </source>
</evidence>
<organism evidence="2 3">
    <name type="scientific">Diploptera punctata</name>
    <name type="common">Pacific beetle cockroach</name>
    <dbReference type="NCBI Taxonomy" id="6984"/>
    <lineage>
        <taxon>Eukaryota</taxon>
        <taxon>Metazoa</taxon>
        <taxon>Ecdysozoa</taxon>
        <taxon>Arthropoda</taxon>
        <taxon>Hexapoda</taxon>
        <taxon>Insecta</taxon>
        <taxon>Pterygota</taxon>
        <taxon>Neoptera</taxon>
        <taxon>Polyneoptera</taxon>
        <taxon>Dictyoptera</taxon>
        <taxon>Blattodea</taxon>
        <taxon>Blaberoidea</taxon>
        <taxon>Blaberidae</taxon>
        <taxon>Diplopterinae</taxon>
        <taxon>Diploptera</taxon>
    </lineage>
</organism>
<evidence type="ECO:0000313" key="3">
    <source>
        <dbReference type="Proteomes" id="UP001233999"/>
    </source>
</evidence>
<keyword evidence="1" id="KW-0812">Transmembrane</keyword>
<evidence type="ECO:0000313" key="2">
    <source>
        <dbReference type="EMBL" id="KAJ9591293.1"/>
    </source>
</evidence>
<reference evidence="2" key="2">
    <citation type="submission" date="2023-05" db="EMBL/GenBank/DDBJ databases">
        <authorList>
            <person name="Fouks B."/>
        </authorList>
    </citation>
    <scope>NUCLEOTIDE SEQUENCE</scope>
    <source>
        <strain evidence="2">Stay&amp;Tobe</strain>
        <tissue evidence="2">Testes</tissue>
    </source>
</reference>
<dbReference type="Pfam" id="PF06151">
    <property type="entry name" value="Trehalose_recp"/>
    <property type="match status" value="1"/>
</dbReference>
<keyword evidence="1" id="KW-1133">Transmembrane helix</keyword>
<keyword evidence="3" id="KW-1185">Reference proteome</keyword>
<dbReference type="InterPro" id="IPR009318">
    <property type="entry name" value="Gustatory_rcpt"/>
</dbReference>
<feature type="transmembrane region" description="Helical" evidence="1">
    <location>
        <begin position="46"/>
        <end position="65"/>
    </location>
</feature>
<dbReference type="Proteomes" id="UP001233999">
    <property type="component" value="Unassembled WGS sequence"/>
</dbReference>
<reference evidence="2" key="1">
    <citation type="journal article" date="2023" name="IScience">
        <title>Live-bearing cockroach genome reveals convergent evolutionary mechanisms linked to viviparity in insects and beyond.</title>
        <authorList>
            <person name="Fouks B."/>
            <person name="Harrison M.C."/>
            <person name="Mikhailova A.A."/>
            <person name="Marchal E."/>
            <person name="English S."/>
            <person name="Carruthers M."/>
            <person name="Jennings E.C."/>
            <person name="Chiamaka E.L."/>
            <person name="Frigard R.A."/>
            <person name="Pippel M."/>
            <person name="Attardo G.M."/>
            <person name="Benoit J.B."/>
            <person name="Bornberg-Bauer E."/>
            <person name="Tobe S.S."/>
        </authorList>
    </citation>
    <scope>NUCLEOTIDE SEQUENCE</scope>
    <source>
        <strain evidence="2">Stay&amp;Tobe</strain>
    </source>
</reference>
<dbReference type="GO" id="GO:0008527">
    <property type="term" value="F:taste receptor activity"/>
    <property type="evidence" value="ECO:0007669"/>
    <property type="project" value="InterPro"/>
</dbReference>
<dbReference type="GO" id="GO:0016020">
    <property type="term" value="C:membrane"/>
    <property type="evidence" value="ECO:0007669"/>
    <property type="project" value="InterPro"/>
</dbReference>
<name>A0AAD8A4H7_DIPPU</name>
<protein>
    <submittedName>
        <fullName evidence="2">Uncharacterized protein</fullName>
    </submittedName>
</protein>
<dbReference type="EMBL" id="JASPKZ010003876">
    <property type="protein sequence ID" value="KAJ9591293.1"/>
    <property type="molecule type" value="Genomic_DNA"/>
</dbReference>
<comment type="caution">
    <text evidence="2">The sequence shown here is derived from an EMBL/GenBank/DDBJ whole genome shotgun (WGS) entry which is preliminary data.</text>
</comment>
<keyword evidence="1" id="KW-0472">Membrane</keyword>
<gene>
    <name evidence="2" type="ORF">L9F63_002167</name>
</gene>
<sequence>MYGTTSGILTRRTTGFMNRDMKEHINVPSREINNMMLENINSFQRAMSSVLVVAMCFGLCPVYGISSHRAEDL</sequence>
<feature type="non-terminal residue" evidence="2">
    <location>
        <position position="73"/>
    </location>
</feature>
<dbReference type="AlphaFoldDB" id="A0AAD8A4H7"/>
<accession>A0AAD8A4H7</accession>